<accession>A0A087BIF9</accession>
<reference evidence="1 2" key="1">
    <citation type="submission" date="2014-03" db="EMBL/GenBank/DDBJ databases">
        <title>Genomics of Bifidobacteria.</title>
        <authorList>
            <person name="Ventura M."/>
            <person name="Milani C."/>
            <person name="Lugli G.A."/>
        </authorList>
    </citation>
    <scope>NUCLEOTIDE SEQUENCE [LARGE SCALE GENOMIC DNA]</scope>
    <source>
        <strain evidence="1 2">LMG 11341</strain>
    </source>
</reference>
<dbReference type="Gene3D" id="3.50.80.10">
    <property type="entry name" value="D-tyrosyl-tRNA(Tyr) deacylase"/>
    <property type="match status" value="1"/>
</dbReference>
<dbReference type="InterPro" id="IPR003732">
    <property type="entry name" value="Daa-tRNA_deacyls_DTD"/>
</dbReference>
<dbReference type="EMBL" id="JGZC01000005">
    <property type="protein sequence ID" value="KFI70809.1"/>
    <property type="molecule type" value="Genomic_DNA"/>
</dbReference>
<comment type="caution">
    <text evidence="1">The sequence shown here is derived from an EMBL/GenBank/DDBJ whole genome shotgun (WGS) entry which is preliminary data.</text>
</comment>
<gene>
    <name evidence="1" type="ORF">BMERY_0245</name>
</gene>
<dbReference type="SUPFAM" id="SSF69500">
    <property type="entry name" value="DTD-like"/>
    <property type="match status" value="1"/>
</dbReference>
<keyword evidence="2" id="KW-1185">Reference proteome</keyword>
<evidence type="ECO:0000313" key="1">
    <source>
        <dbReference type="EMBL" id="KFI70809.1"/>
    </source>
</evidence>
<sequence length="159" mass="17550">MRVLMQRVREAAVSVLNELNGIDPTFEQRYMGPGLVLTVEAEPGDDEREAGRMAHRILTMRCFDGPNGRLSASIQDIDGEIMSIPQPLTGVERPATGRPRLTSRDADADHALIMWIRLNEALRSGGIPVYEGRYGAHMQIGMVADGPMHLTLASDRRAQ</sequence>
<dbReference type="Pfam" id="PF02580">
    <property type="entry name" value="Tyr_Deacylase"/>
    <property type="match status" value="1"/>
</dbReference>
<dbReference type="GO" id="GO:0005737">
    <property type="term" value="C:cytoplasm"/>
    <property type="evidence" value="ECO:0007669"/>
    <property type="project" value="InterPro"/>
</dbReference>
<protein>
    <submittedName>
        <fullName evidence="1">D-tyrosyl-tRNA(Tyr) deacylase</fullName>
    </submittedName>
</protein>
<proteinExistence type="predicted"/>
<name>A0A087BIF9_9BIFI</name>
<evidence type="ECO:0000313" key="2">
    <source>
        <dbReference type="Proteomes" id="UP000029060"/>
    </source>
</evidence>
<dbReference type="OrthoDB" id="3234408at2"/>
<dbReference type="eggNOG" id="COG1490">
    <property type="taxonomic scope" value="Bacteria"/>
</dbReference>
<dbReference type="Proteomes" id="UP000029060">
    <property type="component" value="Unassembled WGS sequence"/>
</dbReference>
<dbReference type="RefSeq" id="WP_033522917.1">
    <property type="nucleotide sequence ID" value="NZ_JGZC01000005.1"/>
</dbReference>
<dbReference type="GO" id="GO:0051499">
    <property type="term" value="F:D-aminoacyl-tRNA deacylase activity"/>
    <property type="evidence" value="ECO:0007669"/>
    <property type="project" value="InterPro"/>
</dbReference>
<dbReference type="AlphaFoldDB" id="A0A087BIF9"/>
<organism evidence="1 2">
    <name type="scientific">Bifidobacterium merycicum</name>
    <dbReference type="NCBI Taxonomy" id="78345"/>
    <lineage>
        <taxon>Bacteria</taxon>
        <taxon>Bacillati</taxon>
        <taxon>Actinomycetota</taxon>
        <taxon>Actinomycetes</taxon>
        <taxon>Bifidobacteriales</taxon>
        <taxon>Bifidobacteriaceae</taxon>
        <taxon>Bifidobacterium</taxon>
    </lineage>
</organism>
<dbReference type="STRING" id="78345.BMERY_0245"/>
<dbReference type="InterPro" id="IPR023509">
    <property type="entry name" value="DTD-like_sf"/>
</dbReference>